<organism evidence="2 3">
    <name type="scientific">Vespula maculifrons</name>
    <name type="common">Eastern yellow jacket</name>
    <name type="synonym">Wasp</name>
    <dbReference type="NCBI Taxonomy" id="7453"/>
    <lineage>
        <taxon>Eukaryota</taxon>
        <taxon>Metazoa</taxon>
        <taxon>Ecdysozoa</taxon>
        <taxon>Arthropoda</taxon>
        <taxon>Hexapoda</taxon>
        <taxon>Insecta</taxon>
        <taxon>Pterygota</taxon>
        <taxon>Neoptera</taxon>
        <taxon>Endopterygota</taxon>
        <taxon>Hymenoptera</taxon>
        <taxon>Apocrita</taxon>
        <taxon>Aculeata</taxon>
        <taxon>Vespoidea</taxon>
        <taxon>Vespidae</taxon>
        <taxon>Vespinae</taxon>
        <taxon>Vespula</taxon>
    </lineage>
</organism>
<name>A0ABD2CE93_VESMC</name>
<accession>A0ABD2CE93</accession>
<comment type="caution">
    <text evidence="2">The sequence shown here is derived from an EMBL/GenBank/DDBJ whole genome shotgun (WGS) entry which is preliminary data.</text>
</comment>
<dbReference type="Proteomes" id="UP001607303">
    <property type="component" value="Unassembled WGS sequence"/>
</dbReference>
<feature type="non-terminal residue" evidence="2">
    <location>
        <position position="103"/>
    </location>
</feature>
<evidence type="ECO:0000256" key="1">
    <source>
        <dbReference type="SAM" id="MobiDB-lite"/>
    </source>
</evidence>
<dbReference type="EMBL" id="JAYRBN010000056">
    <property type="protein sequence ID" value="KAL2743387.1"/>
    <property type="molecule type" value="Genomic_DNA"/>
</dbReference>
<keyword evidence="3" id="KW-1185">Reference proteome</keyword>
<protein>
    <submittedName>
        <fullName evidence="2">Uncharacterized protein</fullName>
    </submittedName>
</protein>
<dbReference type="AlphaFoldDB" id="A0ABD2CE93"/>
<sequence length="103" mass="12016">MHPEFGPIPKSDPKRRARYASAIIVTRALGPLFCVFSIVLARVPKEREEEEEEEEAEEEEEEEEVEEAEEGYREIKENEMEYRGLALGGELTNYLDEFECYLV</sequence>
<feature type="compositionally biased region" description="Acidic residues" evidence="1">
    <location>
        <begin position="48"/>
        <end position="69"/>
    </location>
</feature>
<evidence type="ECO:0000313" key="2">
    <source>
        <dbReference type="EMBL" id="KAL2743387.1"/>
    </source>
</evidence>
<proteinExistence type="predicted"/>
<gene>
    <name evidence="2" type="ORF">V1477_008876</name>
</gene>
<reference evidence="2 3" key="1">
    <citation type="journal article" date="2024" name="Ann. Entomol. Soc. Am.">
        <title>Genomic analyses of the southern and eastern yellowjacket wasps (Hymenoptera: Vespidae) reveal evolutionary signatures of social life.</title>
        <authorList>
            <person name="Catto M.A."/>
            <person name="Caine P.B."/>
            <person name="Orr S.E."/>
            <person name="Hunt B.G."/>
            <person name="Goodisman M.A.D."/>
        </authorList>
    </citation>
    <scope>NUCLEOTIDE SEQUENCE [LARGE SCALE GENOMIC DNA]</scope>
    <source>
        <strain evidence="2">232</strain>
        <tissue evidence="2">Head and thorax</tissue>
    </source>
</reference>
<feature type="region of interest" description="Disordered" evidence="1">
    <location>
        <begin position="45"/>
        <end position="72"/>
    </location>
</feature>
<evidence type="ECO:0000313" key="3">
    <source>
        <dbReference type="Proteomes" id="UP001607303"/>
    </source>
</evidence>